<dbReference type="AlphaFoldDB" id="A0AAD8MP43"/>
<evidence type="ECO:0000256" key="1">
    <source>
        <dbReference type="ARBA" id="ARBA00007406"/>
    </source>
</evidence>
<dbReference type="SUPFAM" id="SSF55347">
    <property type="entry name" value="Glyceraldehyde-3-phosphate dehydrogenase-like, C-terminal domain"/>
    <property type="match status" value="1"/>
</dbReference>
<keyword evidence="2" id="KW-0560">Oxidoreductase</keyword>
<feature type="signal peptide" evidence="3">
    <location>
        <begin position="1"/>
        <end position="16"/>
    </location>
</feature>
<feature type="domain" description="Glyceraldehyde 3-phosphate dehydrogenase catalytic" evidence="4">
    <location>
        <begin position="11"/>
        <end position="72"/>
    </location>
</feature>
<dbReference type="Pfam" id="PF02672">
    <property type="entry name" value="CP12"/>
    <property type="match status" value="1"/>
</dbReference>
<organism evidence="5 6">
    <name type="scientific">Heracleum sosnowskyi</name>
    <dbReference type="NCBI Taxonomy" id="360622"/>
    <lineage>
        <taxon>Eukaryota</taxon>
        <taxon>Viridiplantae</taxon>
        <taxon>Streptophyta</taxon>
        <taxon>Embryophyta</taxon>
        <taxon>Tracheophyta</taxon>
        <taxon>Spermatophyta</taxon>
        <taxon>Magnoliopsida</taxon>
        <taxon>eudicotyledons</taxon>
        <taxon>Gunneridae</taxon>
        <taxon>Pentapetalae</taxon>
        <taxon>asterids</taxon>
        <taxon>campanulids</taxon>
        <taxon>Apiales</taxon>
        <taxon>Apiaceae</taxon>
        <taxon>Apioideae</taxon>
        <taxon>apioid superclade</taxon>
        <taxon>Tordylieae</taxon>
        <taxon>Tordyliinae</taxon>
        <taxon>Heracleum</taxon>
    </lineage>
</organism>
<comment type="similarity">
    <text evidence="1">Belongs to the glyceraldehyde-3-phosphate dehydrogenase family.</text>
</comment>
<dbReference type="EMBL" id="JAUIZM010000006">
    <property type="protein sequence ID" value="KAK1378903.1"/>
    <property type="molecule type" value="Genomic_DNA"/>
</dbReference>
<dbReference type="PANTHER" id="PTHR43148">
    <property type="entry name" value="GLYCERALDEHYDE-3-PHOSPHATE DEHYDROGENASE 2"/>
    <property type="match status" value="1"/>
</dbReference>
<comment type="caution">
    <text evidence="5">The sequence shown here is derived from an EMBL/GenBank/DDBJ whole genome shotgun (WGS) entry which is preliminary data.</text>
</comment>
<dbReference type="Pfam" id="PF02800">
    <property type="entry name" value="Gp_dh_C"/>
    <property type="match status" value="1"/>
</dbReference>
<proteinExistence type="inferred from homology"/>
<sequence>MFSILVFLYIQRLLDASHRDLRRARVAALNIVPTSTGAAKALSLVLPQLKGKLNGIALRVPTPNVDLAHLVASKWPRVAAGGSGDPLEDYCKSNPAEEECKVFE</sequence>
<feature type="chain" id="PRO_5042209777" description="Glyceraldehyde 3-phosphate dehydrogenase catalytic domain-containing protein" evidence="3">
    <location>
        <begin position="17"/>
        <end position="104"/>
    </location>
</feature>
<dbReference type="Gene3D" id="3.30.360.10">
    <property type="entry name" value="Dihydrodipicolinate Reductase, domain 2"/>
    <property type="match status" value="1"/>
</dbReference>
<evidence type="ECO:0000256" key="2">
    <source>
        <dbReference type="ARBA" id="ARBA00023002"/>
    </source>
</evidence>
<reference evidence="5" key="2">
    <citation type="submission" date="2023-05" db="EMBL/GenBank/DDBJ databases">
        <authorList>
            <person name="Schelkunov M.I."/>
        </authorList>
    </citation>
    <scope>NUCLEOTIDE SEQUENCE</scope>
    <source>
        <strain evidence="5">Hsosn_3</strain>
        <tissue evidence="5">Leaf</tissue>
    </source>
</reference>
<evidence type="ECO:0000313" key="6">
    <source>
        <dbReference type="Proteomes" id="UP001237642"/>
    </source>
</evidence>
<dbReference type="GO" id="GO:0016620">
    <property type="term" value="F:oxidoreductase activity, acting on the aldehyde or oxo group of donors, NAD or NADP as acceptor"/>
    <property type="evidence" value="ECO:0007669"/>
    <property type="project" value="InterPro"/>
</dbReference>
<keyword evidence="3" id="KW-0732">Signal</keyword>
<evidence type="ECO:0000256" key="3">
    <source>
        <dbReference type="SAM" id="SignalP"/>
    </source>
</evidence>
<gene>
    <name evidence="5" type="ORF">POM88_025647</name>
</gene>
<accession>A0AAD8MP43</accession>
<dbReference type="Proteomes" id="UP001237642">
    <property type="component" value="Unassembled WGS sequence"/>
</dbReference>
<keyword evidence="6" id="KW-1185">Reference proteome</keyword>
<protein>
    <recommendedName>
        <fullName evidence="4">Glyceraldehyde 3-phosphate dehydrogenase catalytic domain-containing protein</fullName>
    </recommendedName>
</protein>
<reference evidence="5" key="1">
    <citation type="submission" date="2023-02" db="EMBL/GenBank/DDBJ databases">
        <title>Genome of toxic invasive species Heracleum sosnowskyi carries increased number of genes despite the absence of recent whole-genome duplications.</title>
        <authorList>
            <person name="Schelkunov M."/>
            <person name="Shtratnikova V."/>
            <person name="Makarenko M."/>
            <person name="Klepikova A."/>
            <person name="Omelchenko D."/>
            <person name="Novikova G."/>
            <person name="Obukhova E."/>
            <person name="Bogdanov V."/>
            <person name="Penin A."/>
            <person name="Logacheva M."/>
        </authorList>
    </citation>
    <scope>NUCLEOTIDE SEQUENCE</scope>
    <source>
        <strain evidence="5">Hsosn_3</strain>
        <tissue evidence="5">Leaf</tissue>
    </source>
</reference>
<name>A0AAD8MP43_9APIA</name>
<dbReference type="InterPro" id="IPR020831">
    <property type="entry name" value="GlycerAld/Erythrose_P_DH"/>
</dbReference>
<evidence type="ECO:0000259" key="4">
    <source>
        <dbReference type="Pfam" id="PF02800"/>
    </source>
</evidence>
<evidence type="ECO:0000313" key="5">
    <source>
        <dbReference type="EMBL" id="KAK1378903.1"/>
    </source>
</evidence>
<dbReference type="InterPro" id="IPR020829">
    <property type="entry name" value="GlycerAld_3-P_DH_cat"/>
</dbReference>